<dbReference type="OrthoDB" id="2738255at2"/>
<proteinExistence type="predicted"/>
<reference evidence="1 2" key="1">
    <citation type="submission" date="2019-07" db="EMBL/GenBank/DDBJ databases">
        <authorList>
            <person name="Kim J."/>
        </authorList>
    </citation>
    <scope>NUCLEOTIDE SEQUENCE [LARGE SCALE GENOMIC DNA]</scope>
    <source>
        <strain evidence="1 2">G13</strain>
    </source>
</reference>
<evidence type="ECO:0000313" key="2">
    <source>
        <dbReference type="Proteomes" id="UP000316330"/>
    </source>
</evidence>
<organism evidence="1 2">
    <name type="scientific">Cohnella terricola</name>
    <dbReference type="NCBI Taxonomy" id="1289167"/>
    <lineage>
        <taxon>Bacteria</taxon>
        <taxon>Bacillati</taxon>
        <taxon>Bacillota</taxon>
        <taxon>Bacilli</taxon>
        <taxon>Bacillales</taxon>
        <taxon>Paenibacillaceae</taxon>
        <taxon>Cohnella</taxon>
    </lineage>
</organism>
<sequence length="218" mass="25270">MNTLEESILQFIQSYTQSKQPFEFFIKEGEIVHQPNLPKDLIDVRIPLSNELKYLYENFRIHGPVREDNHQLDGVDIDLGNNVLYLYAPDRLLKRQSGYRWIDKEGQYDEDPSWNPHWIVIADIDSNPIVVDSSLTNSPVFASYEGGELFSVSDSLARFFDALSVVLQVSHAFNGEIIDDETFEVKSEYVDQLEKRLEILLGKDHTDNLLDYLSIREK</sequence>
<dbReference type="EMBL" id="VNJJ01000003">
    <property type="protein sequence ID" value="TVY02066.1"/>
    <property type="molecule type" value="Genomic_DNA"/>
</dbReference>
<keyword evidence="2" id="KW-1185">Reference proteome</keyword>
<dbReference type="Proteomes" id="UP000316330">
    <property type="component" value="Unassembled WGS sequence"/>
</dbReference>
<evidence type="ECO:0008006" key="3">
    <source>
        <dbReference type="Google" id="ProtNLM"/>
    </source>
</evidence>
<gene>
    <name evidence="1" type="ORF">FPZ45_06385</name>
</gene>
<comment type="caution">
    <text evidence="1">The sequence shown here is derived from an EMBL/GenBank/DDBJ whole genome shotgun (WGS) entry which is preliminary data.</text>
</comment>
<dbReference type="AlphaFoldDB" id="A0A559JQA0"/>
<protein>
    <recommendedName>
        <fullName evidence="3">Knr4/Smi1-like domain-containing protein</fullName>
    </recommendedName>
</protein>
<dbReference type="RefSeq" id="WP_144699588.1">
    <property type="nucleotide sequence ID" value="NZ_VNJJ01000003.1"/>
</dbReference>
<evidence type="ECO:0000313" key="1">
    <source>
        <dbReference type="EMBL" id="TVY02066.1"/>
    </source>
</evidence>
<accession>A0A559JQA0</accession>
<name>A0A559JQA0_9BACL</name>